<dbReference type="GO" id="GO:0005634">
    <property type="term" value="C:nucleus"/>
    <property type="evidence" value="ECO:0007669"/>
    <property type="project" value="UniProtKB-SubCell"/>
</dbReference>
<evidence type="ECO:0000256" key="2">
    <source>
        <dbReference type="ARBA" id="ARBA00007879"/>
    </source>
</evidence>
<reference evidence="10 11" key="2">
    <citation type="journal article" date="2013" name="PLoS Genet.">
        <title>Comparative genome structure, secondary metabolite, and effector coding capacity across Cochliobolus pathogens.</title>
        <authorList>
            <person name="Condon B.J."/>
            <person name="Leng Y."/>
            <person name="Wu D."/>
            <person name="Bushley K.E."/>
            <person name="Ohm R.A."/>
            <person name="Otillar R."/>
            <person name="Martin J."/>
            <person name="Schackwitz W."/>
            <person name="Grimwood J."/>
            <person name="MohdZainudin N."/>
            <person name="Xue C."/>
            <person name="Wang R."/>
            <person name="Manning V.A."/>
            <person name="Dhillon B."/>
            <person name="Tu Z.J."/>
            <person name="Steffenson B.J."/>
            <person name="Salamov A."/>
            <person name="Sun H."/>
            <person name="Lowry S."/>
            <person name="LaButti K."/>
            <person name="Han J."/>
            <person name="Copeland A."/>
            <person name="Lindquist E."/>
            <person name="Barry K."/>
            <person name="Schmutz J."/>
            <person name="Baker S.E."/>
            <person name="Ciuffetti L.M."/>
            <person name="Grigoriev I.V."/>
            <person name="Zhong S."/>
            <person name="Turgeon B.G."/>
        </authorList>
    </citation>
    <scope>NUCLEOTIDE SEQUENCE [LARGE SCALE GENOMIC DNA]</scope>
    <source>
        <strain evidence="11">28A</strain>
    </source>
</reference>
<dbReference type="HOGENOM" id="CLU_059836_0_0_1"/>
<sequence>MTDQETFGAKHDLEVFRVTSLPRSFYYIPNFISAEEEASILQKPTSGSSNMPNLCKIPAQRWTHLSHRRLQAIPSTLTKNNTLLASPLPAYLTTPVVDRFKALGIFEHTPHQQPNHVLVNEYRPGEGIMPHEDGDAYAPVVATVSLGAALCLDVVRKPAKARDEEDGSSNRRRSSSENGPVAAPEDQIHDGEEEKEEASSSSSSSTNGEFKLPTRIYQERRSLLVTTGAAYCTLMHGISGIAVDEGLNEESVANWQLVGDTRTLEAMGGMSARGVRTSLTYRDVLRVSAAASKVLGGGFPRK</sequence>
<dbReference type="PANTHER" id="PTHR46030:SF1">
    <property type="entry name" value="ALPHA-KETOGLUTARATE-DEPENDENT DIOXYGENASE ALKB HOMOLOG 6"/>
    <property type="match status" value="1"/>
</dbReference>
<comment type="subcellular location">
    <subcellularLocation>
        <location evidence="1">Nucleus</location>
    </subcellularLocation>
</comment>
<dbReference type="Pfam" id="PF13532">
    <property type="entry name" value="2OG-FeII_Oxy_2"/>
    <property type="match status" value="1"/>
</dbReference>
<evidence type="ECO:0000256" key="7">
    <source>
        <dbReference type="ARBA" id="ARBA00023242"/>
    </source>
</evidence>
<evidence type="ECO:0000313" key="10">
    <source>
        <dbReference type="EMBL" id="EOA90039.1"/>
    </source>
</evidence>
<dbReference type="InterPro" id="IPR027450">
    <property type="entry name" value="AlkB-like"/>
</dbReference>
<dbReference type="EMBL" id="KB908493">
    <property type="protein sequence ID" value="EOA90039.1"/>
    <property type="molecule type" value="Genomic_DNA"/>
</dbReference>
<evidence type="ECO:0000259" key="9">
    <source>
        <dbReference type="PROSITE" id="PS51471"/>
    </source>
</evidence>
<organism evidence="10 11">
    <name type="scientific">Exserohilum turcicum (strain 28A)</name>
    <name type="common">Northern leaf blight fungus</name>
    <name type="synonym">Setosphaeria turcica</name>
    <dbReference type="NCBI Taxonomy" id="671987"/>
    <lineage>
        <taxon>Eukaryota</taxon>
        <taxon>Fungi</taxon>
        <taxon>Dikarya</taxon>
        <taxon>Ascomycota</taxon>
        <taxon>Pezizomycotina</taxon>
        <taxon>Dothideomycetes</taxon>
        <taxon>Pleosporomycetidae</taxon>
        <taxon>Pleosporales</taxon>
        <taxon>Pleosporineae</taxon>
        <taxon>Pleosporaceae</taxon>
        <taxon>Exserohilum</taxon>
    </lineage>
</organism>
<evidence type="ECO:0000256" key="1">
    <source>
        <dbReference type="ARBA" id="ARBA00004123"/>
    </source>
</evidence>
<accession>R0KLP3</accession>
<dbReference type="Proteomes" id="UP000016935">
    <property type="component" value="Unassembled WGS sequence"/>
</dbReference>
<keyword evidence="5" id="KW-0560">Oxidoreductase</keyword>
<keyword evidence="7" id="KW-0539">Nucleus</keyword>
<dbReference type="InterPro" id="IPR005123">
    <property type="entry name" value="Oxoglu/Fe-dep_dioxygenase_dom"/>
</dbReference>
<protein>
    <recommendedName>
        <fullName evidence="9">Fe2OG dioxygenase domain-containing protein</fullName>
    </recommendedName>
</protein>
<dbReference type="GeneID" id="19404174"/>
<dbReference type="OrthoDB" id="412814at2759"/>
<name>R0KLP3_EXST2</name>
<dbReference type="PROSITE" id="PS51471">
    <property type="entry name" value="FE2OG_OXY"/>
    <property type="match status" value="1"/>
</dbReference>
<evidence type="ECO:0000256" key="8">
    <source>
        <dbReference type="SAM" id="MobiDB-lite"/>
    </source>
</evidence>
<dbReference type="SUPFAM" id="SSF51197">
    <property type="entry name" value="Clavaminate synthase-like"/>
    <property type="match status" value="1"/>
</dbReference>
<keyword evidence="3" id="KW-0479">Metal-binding</keyword>
<dbReference type="GO" id="GO:0046872">
    <property type="term" value="F:metal ion binding"/>
    <property type="evidence" value="ECO:0007669"/>
    <property type="project" value="UniProtKB-KW"/>
</dbReference>
<dbReference type="InterPro" id="IPR032862">
    <property type="entry name" value="ALKBH6"/>
</dbReference>
<keyword evidence="11" id="KW-1185">Reference proteome</keyword>
<dbReference type="GO" id="GO:0051213">
    <property type="term" value="F:dioxygenase activity"/>
    <property type="evidence" value="ECO:0007669"/>
    <property type="project" value="UniProtKB-KW"/>
</dbReference>
<comment type="similarity">
    <text evidence="2">Belongs to the alkB family.</text>
</comment>
<dbReference type="STRING" id="671987.R0KLP3"/>
<gene>
    <name evidence="10" type="ORF">SETTUDRAFT_36700</name>
</gene>
<dbReference type="RefSeq" id="XP_008021869.1">
    <property type="nucleotide sequence ID" value="XM_008023678.1"/>
</dbReference>
<proteinExistence type="inferred from homology"/>
<feature type="domain" description="Fe2OG dioxygenase" evidence="9">
    <location>
        <begin position="113"/>
        <end position="285"/>
    </location>
</feature>
<dbReference type="InterPro" id="IPR037151">
    <property type="entry name" value="AlkB-like_sf"/>
</dbReference>
<evidence type="ECO:0000256" key="6">
    <source>
        <dbReference type="ARBA" id="ARBA00023004"/>
    </source>
</evidence>
<dbReference type="eggNOG" id="KOG3200">
    <property type="taxonomic scope" value="Eukaryota"/>
</dbReference>
<dbReference type="Gene3D" id="2.60.120.590">
    <property type="entry name" value="Alpha-ketoglutarate-dependent dioxygenase AlkB-like"/>
    <property type="match status" value="1"/>
</dbReference>
<evidence type="ECO:0000256" key="4">
    <source>
        <dbReference type="ARBA" id="ARBA00022964"/>
    </source>
</evidence>
<evidence type="ECO:0000256" key="3">
    <source>
        <dbReference type="ARBA" id="ARBA00022723"/>
    </source>
</evidence>
<evidence type="ECO:0000313" key="11">
    <source>
        <dbReference type="Proteomes" id="UP000016935"/>
    </source>
</evidence>
<keyword evidence="6" id="KW-0408">Iron</keyword>
<reference evidence="10 11" key="1">
    <citation type="journal article" date="2012" name="PLoS Pathog.">
        <title>Diverse lifestyles and strategies of plant pathogenesis encoded in the genomes of eighteen Dothideomycetes fungi.</title>
        <authorList>
            <person name="Ohm R.A."/>
            <person name="Feau N."/>
            <person name="Henrissat B."/>
            <person name="Schoch C.L."/>
            <person name="Horwitz B.A."/>
            <person name="Barry K.W."/>
            <person name="Condon B.J."/>
            <person name="Copeland A.C."/>
            <person name="Dhillon B."/>
            <person name="Glaser F."/>
            <person name="Hesse C.N."/>
            <person name="Kosti I."/>
            <person name="LaButti K."/>
            <person name="Lindquist E.A."/>
            <person name="Lucas S."/>
            <person name="Salamov A.A."/>
            <person name="Bradshaw R.E."/>
            <person name="Ciuffetti L."/>
            <person name="Hamelin R.C."/>
            <person name="Kema G.H.J."/>
            <person name="Lawrence C."/>
            <person name="Scott J.A."/>
            <person name="Spatafora J.W."/>
            <person name="Turgeon B.G."/>
            <person name="de Wit P.J.G.M."/>
            <person name="Zhong S."/>
            <person name="Goodwin S.B."/>
            <person name="Grigoriev I.V."/>
        </authorList>
    </citation>
    <scope>NUCLEOTIDE SEQUENCE [LARGE SCALE GENOMIC DNA]</scope>
    <source>
        <strain evidence="11">28A</strain>
    </source>
</reference>
<dbReference type="AlphaFoldDB" id="R0KLP3"/>
<evidence type="ECO:0000256" key="5">
    <source>
        <dbReference type="ARBA" id="ARBA00023002"/>
    </source>
</evidence>
<feature type="region of interest" description="Disordered" evidence="8">
    <location>
        <begin position="158"/>
        <end position="212"/>
    </location>
</feature>
<keyword evidence="4" id="KW-0223">Dioxygenase</keyword>
<dbReference type="PANTHER" id="PTHR46030">
    <property type="entry name" value="ALPHA-KETOGLUTARATE-DEPENDENT DIOXYGENASE ALKB HOMOLOG 6"/>
    <property type="match status" value="1"/>
</dbReference>